<dbReference type="PROSITE" id="PS50109">
    <property type="entry name" value="HIS_KIN"/>
    <property type="match status" value="1"/>
</dbReference>
<dbReference type="InterPro" id="IPR003661">
    <property type="entry name" value="HisK_dim/P_dom"/>
</dbReference>
<dbReference type="SUPFAM" id="SSF158472">
    <property type="entry name" value="HAMP domain-like"/>
    <property type="match status" value="1"/>
</dbReference>
<dbReference type="InterPro" id="IPR005467">
    <property type="entry name" value="His_kinase_dom"/>
</dbReference>
<dbReference type="SMART" id="SM00388">
    <property type="entry name" value="HisKA"/>
    <property type="match status" value="1"/>
</dbReference>
<dbReference type="PRINTS" id="PR00344">
    <property type="entry name" value="BCTRLSENSOR"/>
</dbReference>
<evidence type="ECO:0000256" key="14">
    <source>
        <dbReference type="ARBA" id="ARBA00022912"/>
    </source>
</evidence>
<dbReference type="AlphaFoldDB" id="A0A1I2KEZ0"/>
<comment type="catalytic activity">
    <reaction evidence="1">
        <text>ATP + protein L-histidine = ADP + protein N-phospho-L-histidine.</text>
        <dbReference type="EC" id="2.7.13.3"/>
    </reaction>
</comment>
<evidence type="ECO:0000256" key="16">
    <source>
        <dbReference type="ARBA" id="ARBA00023016"/>
    </source>
</evidence>
<evidence type="ECO:0000256" key="21">
    <source>
        <dbReference type="SAM" id="Phobius"/>
    </source>
</evidence>
<keyword evidence="14" id="KW-0904">Protein phosphatase</keyword>
<feature type="transmembrane region" description="Helical" evidence="21">
    <location>
        <begin position="164"/>
        <end position="188"/>
    </location>
</feature>
<evidence type="ECO:0000256" key="2">
    <source>
        <dbReference type="ARBA" id="ARBA00001936"/>
    </source>
</evidence>
<organism evidence="24 25">
    <name type="scientific">Fontimonas thermophila</name>
    <dbReference type="NCBI Taxonomy" id="1076937"/>
    <lineage>
        <taxon>Bacteria</taxon>
        <taxon>Pseudomonadati</taxon>
        <taxon>Pseudomonadota</taxon>
        <taxon>Gammaproteobacteria</taxon>
        <taxon>Nevskiales</taxon>
        <taxon>Nevskiaceae</taxon>
        <taxon>Fontimonas</taxon>
    </lineage>
</organism>
<evidence type="ECO:0000256" key="19">
    <source>
        <dbReference type="ARBA" id="ARBA00040454"/>
    </source>
</evidence>
<evidence type="ECO:0000256" key="11">
    <source>
        <dbReference type="ARBA" id="ARBA00022801"/>
    </source>
</evidence>
<dbReference type="EMBL" id="FOOC01000017">
    <property type="protein sequence ID" value="SFF64800.1"/>
    <property type="molecule type" value="Genomic_DNA"/>
</dbReference>
<evidence type="ECO:0000256" key="20">
    <source>
        <dbReference type="ARBA" id="ARBA00041776"/>
    </source>
</evidence>
<evidence type="ECO:0000256" key="3">
    <source>
        <dbReference type="ARBA" id="ARBA00001946"/>
    </source>
</evidence>
<comment type="cofactor">
    <cofactor evidence="2">
        <name>Mn(2+)</name>
        <dbReference type="ChEBI" id="CHEBI:29035"/>
    </cofactor>
</comment>
<feature type="domain" description="HAMP" evidence="23">
    <location>
        <begin position="185"/>
        <end position="237"/>
    </location>
</feature>
<dbReference type="PANTHER" id="PTHR44936:SF9">
    <property type="entry name" value="SENSOR PROTEIN CREC"/>
    <property type="match status" value="1"/>
</dbReference>
<dbReference type="InterPro" id="IPR003594">
    <property type="entry name" value="HATPase_dom"/>
</dbReference>
<evidence type="ECO:0000256" key="10">
    <source>
        <dbReference type="ARBA" id="ARBA00022777"/>
    </source>
</evidence>
<keyword evidence="11" id="KW-0378">Hydrolase</keyword>
<comment type="subcellular location">
    <subcellularLocation>
        <location evidence="4">Cell membrane</location>
        <topology evidence="4">Multi-pass membrane protein</topology>
    </subcellularLocation>
</comment>
<keyword evidence="12" id="KW-0067">ATP-binding</keyword>
<evidence type="ECO:0000256" key="17">
    <source>
        <dbReference type="ARBA" id="ARBA00023026"/>
    </source>
</evidence>
<evidence type="ECO:0000259" key="23">
    <source>
        <dbReference type="PROSITE" id="PS50885"/>
    </source>
</evidence>
<feature type="transmembrane region" description="Helical" evidence="21">
    <location>
        <begin position="6"/>
        <end position="28"/>
    </location>
</feature>
<dbReference type="PANTHER" id="PTHR44936">
    <property type="entry name" value="SENSOR PROTEIN CREC"/>
    <property type="match status" value="1"/>
</dbReference>
<name>A0A1I2KEZ0_9GAMM</name>
<reference evidence="24 25" key="1">
    <citation type="submission" date="2016-10" db="EMBL/GenBank/DDBJ databases">
        <authorList>
            <person name="de Groot N.N."/>
        </authorList>
    </citation>
    <scope>NUCLEOTIDE SEQUENCE [LARGE SCALE GENOMIC DNA]</scope>
    <source>
        <strain evidence="24 25">DSM 23609</strain>
    </source>
</reference>
<evidence type="ECO:0000256" key="1">
    <source>
        <dbReference type="ARBA" id="ARBA00000085"/>
    </source>
</evidence>
<evidence type="ECO:0000313" key="25">
    <source>
        <dbReference type="Proteomes" id="UP000199771"/>
    </source>
</evidence>
<feature type="domain" description="Histidine kinase" evidence="22">
    <location>
        <begin position="245"/>
        <end position="460"/>
    </location>
</feature>
<dbReference type="Gene3D" id="1.10.287.130">
    <property type="match status" value="1"/>
</dbReference>
<keyword evidence="21" id="KW-1133">Transmembrane helix</keyword>
<dbReference type="Pfam" id="PF00512">
    <property type="entry name" value="HisKA"/>
    <property type="match status" value="1"/>
</dbReference>
<evidence type="ECO:0000256" key="8">
    <source>
        <dbReference type="ARBA" id="ARBA00022679"/>
    </source>
</evidence>
<keyword evidence="21" id="KW-0812">Transmembrane</keyword>
<evidence type="ECO:0000256" key="15">
    <source>
        <dbReference type="ARBA" id="ARBA00023012"/>
    </source>
</evidence>
<keyword evidence="16" id="KW-0346">Stress response</keyword>
<comment type="cofactor">
    <cofactor evidence="3">
        <name>Mg(2+)</name>
        <dbReference type="ChEBI" id="CHEBI:18420"/>
    </cofactor>
</comment>
<dbReference type="InterPro" id="IPR003660">
    <property type="entry name" value="HAMP_dom"/>
</dbReference>
<keyword evidence="13" id="KW-0460">Magnesium</keyword>
<keyword evidence="17" id="KW-0843">Virulence</keyword>
<keyword evidence="25" id="KW-1185">Reference proteome</keyword>
<accession>A0A1I2KEZ0</accession>
<dbReference type="InterPro" id="IPR036097">
    <property type="entry name" value="HisK_dim/P_sf"/>
</dbReference>
<protein>
    <recommendedName>
        <fullName evidence="19">Signal transduction histidine-protein kinase/phosphatase MprB</fullName>
        <ecNumber evidence="5">2.7.13.3</ecNumber>
    </recommendedName>
    <alternativeName>
        <fullName evidence="20">Mycobacterial persistence regulator B</fullName>
    </alternativeName>
</protein>
<dbReference type="PROSITE" id="PS50885">
    <property type="entry name" value="HAMP"/>
    <property type="match status" value="1"/>
</dbReference>
<evidence type="ECO:0000256" key="6">
    <source>
        <dbReference type="ARBA" id="ARBA00022475"/>
    </source>
</evidence>
<dbReference type="InterPro" id="IPR004358">
    <property type="entry name" value="Sig_transdc_His_kin-like_C"/>
</dbReference>
<evidence type="ECO:0000256" key="12">
    <source>
        <dbReference type="ARBA" id="ARBA00022840"/>
    </source>
</evidence>
<dbReference type="InterPro" id="IPR050980">
    <property type="entry name" value="2C_sensor_his_kinase"/>
</dbReference>
<evidence type="ECO:0000259" key="22">
    <source>
        <dbReference type="PROSITE" id="PS50109"/>
    </source>
</evidence>
<dbReference type="EC" id="2.7.13.3" evidence="5"/>
<dbReference type="GO" id="GO:0005886">
    <property type="term" value="C:plasma membrane"/>
    <property type="evidence" value="ECO:0007669"/>
    <property type="project" value="UniProtKB-SubCell"/>
</dbReference>
<keyword evidence="21" id="KW-0472">Membrane</keyword>
<dbReference type="Proteomes" id="UP000199771">
    <property type="component" value="Unassembled WGS sequence"/>
</dbReference>
<dbReference type="SUPFAM" id="SSF55874">
    <property type="entry name" value="ATPase domain of HSP90 chaperone/DNA topoisomerase II/histidine kinase"/>
    <property type="match status" value="1"/>
</dbReference>
<keyword evidence="7" id="KW-0597">Phosphoprotein</keyword>
<evidence type="ECO:0000256" key="18">
    <source>
        <dbReference type="ARBA" id="ARBA00023211"/>
    </source>
</evidence>
<dbReference type="OrthoDB" id="9804645at2"/>
<dbReference type="Pfam" id="PF00672">
    <property type="entry name" value="HAMP"/>
    <property type="match status" value="1"/>
</dbReference>
<dbReference type="GO" id="GO:0004721">
    <property type="term" value="F:phosphoprotein phosphatase activity"/>
    <property type="evidence" value="ECO:0007669"/>
    <property type="project" value="UniProtKB-KW"/>
</dbReference>
<dbReference type="GO" id="GO:0005524">
    <property type="term" value="F:ATP binding"/>
    <property type="evidence" value="ECO:0007669"/>
    <property type="project" value="UniProtKB-KW"/>
</dbReference>
<dbReference type="GO" id="GO:0000155">
    <property type="term" value="F:phosphorelay sensor kinase activity"/>
    <property type="evidence" value="ECO:0007669"/>
    <property type="project" value="InterPro"/>
</dbReference>
<keyword evidence="8" id="KW-0808">Transferase</keyword>
<keyword evidence="15" id="KW-0902">Two-component regulatory system</keyword>
<evidence type="ECO:0000256" key="4">
    <source>
        <dbReference type="ARBA" id="ARBA00004651"/>
    </source>
</evidence>
<dbReference type="SMART" id="SM00387">
    <property type="entry name" value="HATPase_c"/>
    <property type="match status" value="1"/>
</dbReference>
<keyword evidence="9" id="KW-0547">Nucleotide-binding</keyword>
<dbReference type="InterPro" id="IPR036890">
    <property type="entry name" value="HATPase_C_sf"/>
</dbReference>
<keyword evidence="10 24" id="KW-0418">Kinase</keyword>
<keyword evidence="6" id="KW-1003">Cell membrane</keyword>
<evidence type="ECO:0000256" key="9">
    <source>
        <dbReference type="ARBA" id="ARBA00022741"/>
    </source>
</evidence>
<dbReference type="STRING" id="1076937.SAMN04488120_1173"/>
<evidence type="ECO:0000313" key="24">
    <source>
        <dbReference type="EMBL" id="SFF64800.1"/>
    </source>
</evidence>
<dbReference type="CDD" id="cd06225">
    <property type="entry name" value="HAMP"/>
    <property type="match status" value="1"/>
</dbReference>
<dbReference type="SUPFAM" id="SSF47384">
    <property type="entry name" value="Homodimeric domain of signal transducing histidine kinase"/>
    <property type="match status" value="1"/>
</dbReference>
<sequence length="462" mass="50342">MRISLFWKLFAVQLIAAAVLIGGVLLVIRHQTAESFAAYVEARERQRMEDVADRIAERYAQFPDLRSAALAVREFRRRAELRAGRMGDGDGDVSMRPLPLRAPLTLFDAQGAYVAGPPLPEGPGEPLRVAVRVGDSVVGYLVRPPLPAWAAPEEIGFRRRQSEILARITALSLPLAALFALMNSALILRPIRRLSAGTAALGRREFGTRIEVRRRDELGQLAADFNRLAEALERYDARQRQWLADIAHELRTPVAVLRGELDAMLDGVRSADPVRLRSLQQEVLRLNSLIDDLHLLSLAESGGLRLLRERIDLATPLREALDRFDDRLRAAGFVVERVFPAQPVRVFADAQRIGQVLGNLFQNLLQHAQPGIVRVALSPMAAGGGRIVVEDSGPGVPAAALPRLFDRLYRVEAARSRGSGGAGLGLAICRSIVEAHGGGIEARAGALGGLSIGFWLPDDGSA</sequence>
<evidence type="ECO:0000256" key="5">
    <source>
        <dbReference type="ARBA" id="ARBA00012438"/>
    </source>
</evidence>
<evidence type="ECO:0000256" key="13">
    <source>
        <dbReference type="ARBA" id="ARBA00022842"/>
    </source>
</evidence>
<keyword evidence="18" id="KW-0464">Manganese</keyword>
<dbReference type="Gene3D" id="3.30.565.10">
    <property type="entry name" value="Histidine kinase-like ATPase, C-terminal domain"/>
    <property type="match status" value="1"/>
</dbReference>
<dbReference type="CDD" id="cd00082">
    <property type="entry name" value="HisKA"/>
    <property type="match status" value="1"/>
</dbReference>
<dbReference type="SMART" id="SM00304">
    <property type="entry name" value="HAMP"/>
    <property type="match status" value="1"/>
</dbReference>
<proteinExistence type="predicted"/>
<dbReference type="Pfam" id="PF02518">
    <property type="entry name" value="HATPase_c"/>
    <property type="match status" value="1"/>
</dbReference>
<evidence type="ECO:0000256" key="7">
    <source>
        <dbReference type="ARBA" id="ARBA00022553"/>
    </source>
</evidence>
<dbReference type="Gene3D" id="6.10.340.10">
    <property type="match status" value="1"/>
</dbReference>
<gene>
    <name evidence="24" type="ORF">SAMN04488120_1173</name>
</gene>